<dbReference type="InterPro" id="IPR035899">
    <property type="entry name" value="DBL_dom_sf"/>
</dbReference>
<dbReference type="AlphaFoldDB" id="A0A444UFM1"/>
<dbReference type="PROSITE" id="PS50010">
    <property type="entry name" value="DH_2"/>
    <property type="match status" value="1"/>
</dbReference>
<dbReference type="Pfam" id="PF00621">
    <property type="entry name" value="RhoGEF"/>
    <property type="match status" value="1"/>
</dbReference>
<keyword evidence="1" id="KW-0547">Nucleotide-binding</keyword>
<dbReference type="InterPro" id="IPR000219">
    <property type="entry name" value="DH_dom"/>
</dbReference>
<feature type="coiled-coil region" evidence="2">
    <location>
        <begin position="21"/>
        <end position="48"/>
    </location>
</feature>
<keyword evidence="2" id="KW-0175">Coiled coil</keyword>
<feature type="compositionally biased region" description="Basic and acidic residues" evidence="3">
    <location>
        <begin position="353"/>
        <end position="367"/>
    </location>
</feature>
<dbReference type="Gene3D" id="3.40.50.300">
    <property type="entry name" value="P-loop containing nucleotide triphosphate hydrolases"/>
    <property type="match status" value="1"/>
</dbReference>
<feature type="compositionally biased region" description="Polar residues" evidence="3">
    <location>
        <begin position="1"/>
        <end position="10"/>
    </location>
</feature>
<name>A0A444UFM1_ACIRT</name>
<dbReference type="GO" id="GO:0005886">
    <property type="term" value="C:plasma membrane"/>
    <property type="evidence" value="ECO:0007669"/>
    <property type="project" value="TreeGrafter"/>
</dbReference>
<evidence type="ECO:0000313" key="7">
    <source>
        <dbReference type="Proteomes" id="UP000289886"/>
    </source>
</evidence>
<feature type="domain" description="DH" evidence="5">
    <location>
        <begin position="34"/>
        <end position="209"/>
    </location>
</feature>
<feature type="region of interest" description="Disordered" evidence="3">
    <location>
        <begin position="1"/>
        <end position="21"/>
    </location>
</feature>
<evidence type="ECO:0000313" key="6">
    <source>
        <dbReference type="EMBL" id="RXM33888.1"/>
    </source>
</evidence>
<dbReference type="GO" id="GO:0003924">
    <property type="term" value="F:GTPase activity"/>
    <property type="evidence" value="ECO:0007669"/>
    <property type="project" value="InterPro"/>
</dbReference>
<evidence type="ECO:0000256" key="3">
    <source>
        <dbReference type="SAM" id="MobiDB-lite"/>
    </source>
</evidence>
<sequence>MSEQLSTPTPMSVHLKQPGGRDALEEQRACWERKRRRAGRELVETEQRYNEQLELVTTYFVEILKAKGTLRQDIRVAIFSSIKSIHAVNQSLLSHLEDGKFGPGFEEFCPHLHHYTAYADNMENAVKVLQVQVSKNKAFARFKRLQESRSEFRGLTLEELLPLPLQRIHQYKHFLRDMTENTTPDRPEFQQLARAVKAVSGVSQHIQDRAHSHHNQLHMLRVQKTLKGRKTKVLAPGRWYIREGWLSVVAPKGEEVKPKMFFLFSDVLLMTKPCHPLHPTNSDKFECQSLYPLGECIVDKVFGHTRSQGGLISLTFEREKLLLMSSDQEDINDWYRSLSSATRQLKSRSAVVHKKDPLTRRPLRPTEEASCSGNGETAAASAHGAPSGRKRNLGEGEEREHAAHPDSQLSLPESQAVSSKRIRLAESLDIGLCQCRARTLIVRFLTRRFIGEYASASECIYRKRLSIDGKHMNLEIYDPCSQPCDGRSSLNDQVHWADVFVVVYDISDRSSFTTAKAIVQLIRDLHLGAAKRDGESVVFLVGNKQDLCHVREVDREEGQRLAAEAKCQFYELSAAEHYQEVALMFSKVVRNASLSVKAKDKRRPSSTKSMAKLINNVFGKRRKSV</sequence>
<keyword evidence="7" id="KW-1185">Reference proteome</keyword>
<comment type="caution">
    <text evidence="6">The sequence shown here is derived from an EMBL/GenBank/DDBJ whole genome shotgun (WGS) entry which is preliminary data.</text>
</comment>
<evidence type="ECO:0000259" key="5">
    <source>
        <dbReference type="PROSITE" id="PS50010"/>
    </source>
</evidence>
<evidence type="ECO:0000256" key="2">
    <source>
        <dbReference type="SAM" id="Coils"/>
    </source>
</evidence>
<evidence type="ECO:0000259" key="4">
    <source>
        <dbReference type="PROSITE" id="PS50003"/>
    </source>
</evidence>
<dbReference type="GO" id="GO:0005085">
    <property type="term" value="F:guanyl-nucleotide exchange factor activity"/>
    <property type="evidence" value="ECO:0007669"/>
    <property type="project" value="InterPro"/>
</dbReference>
<organism evidence="6 7">
    <name type="scientific">Acipenser ruthenus</name>
    <name type="common">Sterlet sturgeon</name>
    <dbReference type="NCBI Taxonomy" id="7906"/>
    <lineage>
        <taxon>Eukaryota</taxon>
        <taxon>Metazoa</taxon>
        <taxon>Chordata</taxon>
        <taxon>Craniata</taxon>
        <taxon>Vertebrata</taxon>
        <taxon>Euteleostomi</taxon>
        <taxon>Actinopterygii</taxon>
        <taxon>Chondrostei</taxon>
        <taxon>Acipenseriformes</taxon>
        <taxon>Acipenseridae</taxon>
        <taxon>Acipenser</taxon>
    </lineage>
</organism>
<dbReference type="PANTHER" id="PTHR47056">
    <property type="entry name" value="RHO GUANINE NUCLEOTIDE EXCHANGE FACTOR 39"/>
    <property type="match status" value="1"/>
</dbReference>
<dbReference type="Pfam" id="PF00071">
    <property type="entry name" value="Ras"/>
    <property type="match status" value="1"/>
</dbReference>
<dbReference type="InterPro" id="IPR042987">
    <property type="entry name" value="ARHGEF39"/>
</dbReference>
<feature type="region of interest" description="Disordered" evidence="3">
    <location>
        <begin position="346"/>
        <end position="414"/>
    </location>
</feature>
<dbReference type="InterPro" id="IPR011993">
    <property type="entry name" value="PH-like_dom_sf"/>
</dbReference>
<feature type="compositionally biased region" description="Basic and acidic residues" evidence="3">
    <location>
        <begin position="392"/>
        <end position="404"/>
    </location>
</feature>
<gene>
    <name evidence="6" type="ORF">EOD39_5115</name>
</gene>
<protein>
    <submittedName>
        <fullName evidence="6">Ras-related and estrogen-regulated growth inhibitor-like protein</fullName>
    </submittedName>
</protein>
<proteinExistence type="predicted"/>
<dbReference type="SMART" id="SM00233">
    <property type="entry name" value="PH"/>
    <property type="match status" value="1"/>
</dbReference>
<dbReference type="SMART" id="SM00325">
    <property type="entry name" value="RhoGEF"/>
    <property type="match status" value="1"/>
</dbReference>
<dbReference type="SUPFAM" id="SSF50729">
    <property type="entry name" value="PH domain-like"/>
    <property type="match status" value="1"/>
</dbReference>
<dbReference type="PROSITE" id="PS51421">
    <property type="entry name" value="RAS"/>
    <property type="match status" value="1"/>
</dbReference>
<dbReference type="Gene3D" id="1.20.900.10">
    <property type="entry name" value="Dbl homology (DH) domain"/>
    <property type="match status" value="1"/>
</dbReference>
<dbReference type="InterPro" id="IPR001806">
    <property type="entry name" value="Small_GTPase"/>
</dbReference>
<dbReference type="Proteomes" id="UP000289886">
    <property type="component" value="Unassembled WGS sequence"/>
</dbReference>
<dbReference type="SMART" id="SM00175">
    <property type="entry name" value="RAB"/>
    <property type="match status" value="1"/>
</dbReference>
<dbReference type="PROSITE" id="PS50003">
    <property type="entry name" value="PH_DOMAIN"/>
    <property type="match status" value="1"/>
</dbReference>
<dbReference type="InterPro" id="IPR027417">
    <property type="entry name" value="P-loop_NTPase"/>
</dbReference>
<dbReference type="PROSITE" id="PS51419">
    <property type="entry name" value="RAB"/>
    <property type="match status" value="1"/>
</dbReference>
<reference evidence="6 7" key="1">
    <citation type="submission" date="2019-01" db="EMBL/GenBank/DDBJ databases">
        <title>Draft Genome and Complete Hox-Cluster Characterization of the Sterlet Sturgeon (Acipenser ruthenus).</title>
        <authorList>
            <person name="Wei Q."/>
        </authorList>
    </citation>
    <scope>NUCLEOTIDE SEQUENCE [LARGE SCALE GENOMIC DNA]</scope>
    <source>
        <strain evidence="6">WHYD16114868_AA</strain>
        <tissue evidence="6">Blood</tissue>
    </source>
</reference>
<dbReference type="GO" id="GO:0030335">
    <property type="term" value="P:positive regulation of cell migration"/>
    <property type="evidence" value="ECO:0007669"/>
    <property type="project" value="TreeGrafter"/>
</dbReference>
<dbReference type="Gene3D" id="2.30.29.30">
    <property type="entry name" value="Pleckstrin-homology domain (PH domain)/Phosphotyrosine-binding domain (PTB)"/>
    <property type="match status" value="1"/>
</dbReference>
<dbReference type="PANTHER" id="PTHR47056:SF1">
    <property type="entry name" value="RHO GUANINE NUCLEOTIDE EXCHANGE FACTOR 39"/>
    <property type="match status" value="1"/>
</dbReference>
<evidence type="ECO:0000256" key="1">
    <source>
        <dbReference type="ARBA" id="ARBA00022741"/>
    </source>
</evidence>
<dbReference type="SUPFAM" id="SSF52540">
    <property type="entry name" value="P-loop containing nucleoside triphosphate hydrolases"/>
    <property type="match status" value="1"/>
</dbReference>
<dbReference type="SMART" id="SM00173">
    <property type="entry name" value="RAS"/>
    <property type="match status" value="1"/>
</dbReference>
<dbReference type="SUPFAM" id="SSF48065">
    <property type="entry name" value="DBL homology domain (DH-domain)"/>
    <property type="match status" value="1"/>
</dbReference>
<dbReference type="InterPro" id="IPR001849">
    <property type="entry name" value="PH_domain"/>
</dbReference>
<feature type="domain" description="PH" evidence="4">
    <location>
        <begin position="239"/>
        <end position="343"/>
    </location>
</feature>
<accession>A0A444UFM1</accession>
<dbReference type="EMBL" id="SCEB01214674">
    <property type="protein sequence ID" value="RXM33888.1"/>
    <property type="molecule type" value="Genomic_DNA"/>
</dbReference>
<dbReference type="GO" id="GO:0005525">
    <property type="term" value="F:GTP binding"/>
    <property type="evidence" value="ECO:0007669"/>
    <property type="project" value="InterPro"/>
</dbReference>
<dbReference type="Pfam" id="PF00169">
    <property type="entry name" value="PH"/>
    <property type="match status" value="1"/>
</dbReference>